<comment type="caution">
    <text evidence="2">The sequence shown here is derived from an EMBL/GenBank/DDBJ whole genome shotgun (WGS) entry which is preliminary data.</text>
</comment>
<dbReference type="Proteomes" id="UP000324897">
    <property type="component" value="Chromosome 5"/>
</dbReference>
<evidence type="ECO:0000313" key="2">
    <source>
        <dbReference type="EMBL" id="TVU45120.1"/>
    </source>
</evidence>
<feature type="region of interest" description="Disordered" evidence="1">
    <location>
        <begin position="14"/>
        <end position="47"/>
    </location>
</feature>
<feature type="non-terminal residue" evidence="2">
    <location>
        <position position="1"/>
    </location>
</feature>
<name>A0A5J9WCI7_9POAL</name>
<sequence>MSDDLCLLFAVGPRTKTSTPASSTSECPLAARPASSTPTRPSRDGKPDKAFNFCCCSTYVVANYALIILSLGKERGIRGDLLLPMGQWMKGI</sequence>
<dbReference type="Gramene" id="TVU45120">
    <property type="protein sequence ID" value="TVU45120"/>
    <property type="gene ID" value="EJB05_04593"/>
</dbReference>
<proteinExistence type="predicted"/>
<dbReference type="EMBL" id="RWGY01000004">
    <property type="protein sequence ID" value="TVU45120.1"/>
    <property type="molecule type" value="Genomic_DNA"/>
</dbReference>
<accession>A0A5J9WCI7</accession>
<protein>
    <submittedName>
        <fullName evidence="2">Uncharacterized protein</fullName>
    </submittedName>
</protein>
<evidence type="ECO:0000313" key="3">
    <source>
        <dbReference type="Proteomes" id="UP000324897"/>
    </source>
</evidence>
<dbReference type="AlphaFoldDB" id="A0A5J9WCI7"/>
<evidence type="ECO:0000256" key="1">
    <source>
        <dbReference type="SAM" id="MobiDB-lite"/>
    </source>
</evidence>
<organism evidence="2 3">
    <name type="scientific">Eragrostis curvula</name>
    <name type="common">weeping love grass</name>
    <dbReference type="NCBI Taxonomy" id="38414"/>
    <lineage>
        <taxon>Eukaryota</taxon>
        <taxon>Viridiplantae</taxon>
        <taxon>Streptophyta</taxon>
        <taxon>Embryophyta</taxon>
        <taxon>Tracheophyta</taxon>
        <taxon>Spermatophyta</taxon>
        <taxon>Magnoliopsida</taxon>
        <taxon>Liliopsida</taxon>
        <taxon>Poales</taxon>
        <taxon>Poaceae</taxon>
        <taxon>PACMAD clade</taxon>
        <taxon>Chloridoideae</taxon>
        <taxon>Eragrostideae</taxon>
        <taxon>Eragrostidinae</taxon>
        <taxon>Eragrostis</taxon>
    </lineage>
</organism>
<keyword evidence="3" id="KW-1185">Reference proteome</keyword>
<feature type="compositionally biased region" description="Polar residues" evidence="1">
    <location>
        <begin position="15"/>
        <end position="26"/>
    </location>
</feature>
<reference evidence="2 3" key="1">
    <citation type="journal article" date="2019" name="Sci. Rep.">
        <title>A high-quality genome of Eragrostis curvula grass provides insights into Poaceae evolution and supports new strategies to enhance forage quality.</title>
        <authorList>
            <person name="Carballo J."/>
            <person name="Santos B.A.C.M."/>
            <person name="Zappacosta D."/>
            <person name="Garbus I."/>
            <person name="Selva J.P."/>
            <person name="Gallo C.A."/>
            <person name="Diaz A."/>
            <person name="Albertini E."/>
            <person name="Caccamo M."/>
            <person name="Echenique V."/>
        </authorList>
    </citation>
    <scope>NUCLEOTIDE SEQUENCE [LARGE SCALE GENOMIC DNA]</scope>
    <source>
        <strain evidence="3">cv. Victoria</strain>
        <tissue evidence="2">Leaf</tissue>
    </source>
</reference>
<gene>
    <name evidence="2" type="ORF">EJB05_04593</name>
</gene>